<dbReference type="EMBL" id="RAWE01000017">
    <property type="protein sequence ID" value="RKH05611.1"/>
    <property type="molecule type" value="Genomic_DNA"/>
</dbReference>
<evidence type="ECO:0000313" key="3">
    <source>
        <dbReference type="Proteomes" id="UP000268313"/>
    </source>
</evidence>
<evidence type="ECO:0000259" key="1">
    <source>
        <dbReference type="Pfam" id="PF13614"/>
    </source>
</evidence>
<dbReference type="Proteomes" id="UP000268313">
    <property type="component" value="Unassembled WGS sequence"/>
</dbReference>
<dbReference type="AlphaFoldDB" id="A0A3A8KMY8"/>
<dbReference type="PANTHER" id="PTHR13696:SF99">
    <property type="entry name" value="COBYRINIC ACID AC-DIAMIDE SYNTHASE"/>
    <property type="match status" value="1"/>
</dbReference>
<dbReference type="PANTHER" id="PTHR13696">
    <property type="entry name" value="P-LOOP CONTAINING NUCLEOSIDE TRIPHOSPHATE HYDROLASE"/>
    <property type="match status" value="1"/>
</dbReference>
<dbReference type="InterPro" id="IPR027417">
    <property type="entry name" value="P-loop_NTPase"/>
</dbReference>
<evidence type="ECO:0000313" key="2">
    <source>
        <dbReference type="EMBL" id="RKH05611.1"/>
    </source>
</evidence>
<dbReference type="RefSeq" id="WP_120601851.1">
    <property type="nucleotide sequence ID" value="NZ_RAWE01000017.1"/>
</dbReference>
<dbReference type="SUPFAM" id="SSF52540">
    <property type="entry name" value="P-loop containing nucleoside triphosphate hydrolases"/>
    <property type="match status" value="1"/>
</dbReference>
<dbReference type="CDD" id="cd02042">
    <property type="entry name" value="ParAB_family"/>
    <property type="match status" value="1"/>
</dbReference>
<dbReference type="Pfam" id="PF13614">
    <property type="entry name" value="AAA_31"/>
    <property type="match status" value="1"/>
</dbReference>
<sequence length="270" mass="29648">MTKIISCVNLKGGVGKTTLAVNFAAYCGGENLKTLLIDLDPQTNATFSCLTIDEWKTHAKTHGSVADLLGARNHTSAEGTKKEAKSVIKKDVFPNVDLIPSHLDLFTVDLDLAGVAGRERRLKKAIKPIQDQYDIIVCDCPPNLTIPTQNSLAVSTHYVVPISPDYLSTIGVGILLSRIKTLSEDLDNEPEHAGIVISRVGRYAIHREETVAAMRQIFKKDVLSTVIHDRVAVSEATAKQKSVFDWTNEQAKDEFRSASKEILKRIGITK</sequence>
<organism evidence="2 3">
    <name type="scientific">Corallococcus carmarthensis</name>
    <dbReference type="NCBI Taxonomy" id="2316728"/>
    <lineage>
        <taxon>Bacteria</taxon>
        <taxon>Pseudomonadati</taxon>
        <taxon>Myxococcota</taxon>
        <taxon>Myxococcia</taxon>
        <taxon>Myxococcales</taxon>
        <taxon>Cystobacterineae</taxon>
        <taxon>Myxococcaceae</taxon>
        <taxon>Corallococcus</taxon>
    </lineage>
</organism>
<comment type="caution">
    <text evidence="2">The sequence shown here is derived from an EMBL/GenBank/DDBJ whole genome shotgun (WGS) entry which is preliminary data.</text>
</comment>
<dbReference type="InterPro" id="IPR025669">
    <property type="entry name" value="AAA_dom"/>
</dbReference>
<protein>
    <submittedName>
        <fullName evidence="2">ParA family protein</fullName>
    </submittedName>
</protein>
<gene>
    <name evidence="2" type="ORF">D7X32_07725</name>
</gene>
<dbReference type="OrthoDB" id="9785810at2"/>
<accession>A0A3A8KMY8</accession>
<dbReference type="Gene3D" id="3.40.50.300">
    <property type="entry name" value="P-loop containing nucleotide triphosphate hydrolases"/>
    <property type="match status" value="1"/>
</dbReference>
<feature type="domain" description="AAA" evidence="1">
    <location>
        <begin position="2"/>
        <end position="187"/>
    </location>
</feature>
<proteinExistence type="predicted"/>
<name>A0A3A8KMY8_9BACT</name>
<keyword evidence="3" id="KW-1185">Reference proteome</keyword>
<dbReference type="InterPro" id="IPR050678">
    <property type="entry name" value="DNA_Partitioning_ATPase"/>
</dbReference>
<reference evidence="3" key="1">
    <citation type="submission" date="2018-09" db="EMBL/GenBank/DDBJ databases">
        <authorList>
            <person name="Livingstone P.G."/>
            <person name="Whitworth D.E."/>
        </authorList>
    </citation>
    <scope>NUCLEOTIDE SEQUENCE [LARGE SCALE GENOMIC DNA]</scope>
    <source>
        <strain evidence="3">CA043D</strain>
    </source>
</reference>